<dbReference type="SUPFAM" id="SSF48179">
    <property type="entry name" value="6-phosphogluconate dehydrogenase C-terminal domain-like"/>
    <property type="match status" value="1"/>
</dbReference>
<feature type="domain" description="3-hydroxyisobutyrate dehydrogenase-like NAD-binding" evidence="6">
    <location>
        <begin position="168"/>
        <end position="288"/>
    </location>
</feature>
<dbReference type="PROSITE" id="PS00895">
    <property type="entry name" value="3_HYDROXYISOBUT_DH"/>
    <property type="match status" value="1"/>
</dbReference>
<evidence type="ECO:0000313" key="8">
    <source>
        <dbReference type="Proteomes" id="UP000183413"/>
    </source>
</evidence>
<proteinExistence type="inferred from homology"/>
<dbReference type="InterPro" id="IPR006115">
    <property type="entry name" value="6PGDH_NADP-bd"/>
</dbReference>
<gene>
    <name evidence="7" type="ORF">SAMN04489713_104406</name>
</gene>
<keyword evidence="3" id="KW-0520">NAD</keyword>
<feature type="domain" description="6-phosphogluconate dehydrogenase NADP-binding" evidence="5">
    <location>
        <begin position="6"/>
        <end position="164"/>
    </location>
</feature>
<dbReference type="GO" id="GO:0050661">
    <property type="term" value="F:NADP binding"/>
    <property type="evidence" value="ECO:0007669"/>
    <property type="project" value="InterPro"/>
</dbReference>
<evidence type="ECO:0000259" key="5">
    <source>
        <dbReference type="Pfam" id="PF03446"/>
    </source>
</evidence>
<dbReference type="SUPFAM" id="SSF51735">
    <property type="entry name" value="NAD(P)-binding Rossmann-fold domains"/>
    <property type="match status" value="1"/>
</dbReference>
<dbReference type="Pfam" id="PF14833">
    <property type="entry name" value="NAD_binding_11"/>
    <property type="match status" value="1"/>
</dbReference>
<dbReference type="InterPro" id="IPR036291">
    <property type="entry name" value="NAD(P)-bd_dom_sf"/>
</dbReference>
<dbReference type="Gene3D" id="3.40.50.720">
    <property type="entry name" value="NAD(P)-binding Rossmann-like Domain"/>
    <property type="match status" value="1"/>
</dbReference>
<dbReference type="PANTHER" id="PTHR43060:SF15">
    <property type="entry name" value="3-HYDROXYISOBUTYRATE DEHYDROGENASE-LIKE 1, MITOCHONDRIAL-RELATED"/>
    <property type="match status" value="1"/>
</dbReference>
<dbReference type="Pfam" id="PF03446">
    <property type="entry name" value="NAD_binding_2"/>
    <property type="match status" value="1"/>
</dbReference>
<organism evidence="7 8">
    <name type="scientific">Actinomadura madurae</name>
    <dbReference type="NCBI Taxonomy" id="1993"/>
    <lineage>
        <taxon>Bacteria</taxon>
        <taxon>Bacillati</taxon>
        <taxon>Actinomycetota</taxon>
        <taxon>Actinomycetes</taxon>
        <taxon>Streptosporangiales</taxon>
        <taxon>Thermomonosporaceae</taxon>
        <taxon>Actinomadura</taxon>
    </lineage>
</organism>
<evidence type="ECO:0000256" key="1">
    <source>
        <dbReference type="ARBA" id="ARBA00009080"/>
    </source>
</evidence>
<keyword evidence="2" id="KW-0560">Oxidoreductase</keyword>
<evidence type="ECO:0000256" key="2">
    <source>
        <dbReference type="ARBA" id="ARBA00023002"/>
    </source>
</evidence>
<name>A0A1I5F494_9ACTN</name>
<dbReference type="GO" id="GO:0016491">
    <property type="term" value="F:oxidoreductase activity"/>
    <property type="evidence" value="ECO:0007669"/>
    <property type="project" value="UniProtKB-KW"/>
</dbReference>
<reference evidence="7 8" key="1">
    <citation type="submission" date="2016-10" db="EMBL/GenBank/DDBJ databases">
        <authorList>
            <person name="de Groot N.N."/>
        </authorList>
    </citation>
    <scope>NUCLEOTIDE SEQUENCE [LARGE SCALE GENOMIC DNA]</scope>
    <source>
        <strain evidence="7 8">DSM 43067</strain>
    </source>
</reference>
<dbReference type="STRING" id="1993.SAMN04489713_104406"/>
<dbReference type="eggNOG" id="COG2084">
    <property type="taxonomic scope" value="Bacteria"/>
</dbReference>
<feature type="active site" evidence="4">
    <location>
        <position position="173"/>
    </location>
</feature>
<dbReference type="EMBL" id="FOVH01000004">
    <property type="protein sequence ID" value="SFO18121.1"/>
    <property type="molecule type" value="Genomic_DNA"/>
</dbReference>
<dbReference type="Proteomes" id="UP000183413">
    <property type="component" value="Unassembled WGS sequence"/>
</dbReference>
<dbReference type="InterPro" id="IPR029154">
    <property type="entry name" value="HIBADH-like_NADP-bd"/>
</dbReference>
<evidence type="ECO:0000256" key="4">
    <source>
        <dbReference type="PIRSR" id="PIRSR000103-1"/>
    </source>
</evidence>
<evidence type="ECO:0000259" key="6">
    <source>
        <dbReference type="Pfam" id="PF14833"/>
    </source>
</evidence>
<dbReference type="InterPro" id="IPR002204">
    <property type="entry name" value="3-OH-isobutyrate_DH-rel_CS"/>
</dbReference>
<dbReference type="InterPro" id="IPR008927">
    <property type="entry name" value="6-PGluconate_DH-like_C_sf"/>
</dbReference>
<evidence type="ECO:0000256" key="3">
    <source>
        <dbReference type="ARBA" id="ARBA00023027"/>
    </source>
</evidence>
<dbReference type="PANTHER" id="PTHR43060">
    <property type="entry name" value="3-HYDROXYISOBUTYRATE DEHYDROGENASE-LIKE 1, MITOCHONDRIAL-RELATED"/>
    <property type="match status" value="1"/>
</dbReference>
<dbReference type="AlphaFoldDB" id="A0A1I5F494"/>
<accession>A0A1I5F494</accession>
<dbReference type="InterPro" id="IPR013328">
    <property type="entry name" value="6PGD_dom2"/>
</dbReference>
<keyword evidence="8" id="KW-1185">Reference proteome</keyword>
<dbReference type="InterPro" id="IPR015815">
    <property type="entry name" value="HIBADH-related"/>
</dbReference>
<sequence>MGDRGTVGFVGLGNMGAPMAGRLARAGYAVRGHDADAASLTVLDELPGAVPVPTAAAAAEGADAVVLMLPTSDVVEAVLDGGLRDALAPGTVLVDMGSSDPVRTRALAPGIGERGAALVDAPVSGGVAGARNGTLTIMAGGDPEPVERVRPLLEALGGKVLHVGPVAAGHALKALNNLMSAAHLLVSSEALEAGHAFGLDYEVMLEAVNGSSGRSGSTQVKWPAHVLPGGFDSGFGLGLMLKDMRTAVGLAAASGRPARLGAAAVDLWAEAARELPGDADHTEIVRWLRNGEQR</sequence>
<comment type="similarity">
    <text evidence="1">Belongs to the HIBADH-related family.</text>
</comment>
<dbReference type="PIRSF" id="PIRSF000103">
    <property type="entry name" value="HIBADH"/>
    <property type="match status" value="1"/>
</dbReference>
<dbReference type="InParanoid" id="A0A1I5F494"/>
<evidence type="ECO:0000313" key="7">
    <source>
        <dbReference type="EMBL" id="SFO18121.1"/>
    </source>
</evidence>
<dbReference type="GO" id="GO:0016054">
    <property type="term" value="P:organic acid catabolic process"/>
    <property type="evidence" value="ECO:0007669"/>
    <property type="project" value="UniProtKB-ARBA"/>
</dbReference>
<dbReference type="GO" id="GO:0051287">
    <property type="term" value="F:NAD binding"/>
    <property type="evidence" value="ECO:0007669"/>
    <property type="project" value="InterPro"/>
</dbReference>
<dbReference type="Gene3D" id="1.10.1040.10">
    <property type="entry name" value="N-(1-d-carboxylethyl)-l-norvaline Dehydrogenase, domain 2"/>
    <property type="match status" value="1"/>
</dbReference>
<dbReference type="RefSeq" id="WP_075021181.1">
    <property type="nucleotide sequence ID" value="NZ_FOVH01000004.1"/>
</dbReference>
<dbReference type="FunCoup" id="A0A1I5F494">
    <property type="interactions" value="359"/>
</dbReference>
<protein>
    <submittedName>
        <fullName evidence="7">3-hydroxyisobutyrate dehydrogenase</fullName>
    </submittedName>
</protein>